<gene>
    <name evidence="1" type="ORF">HaLaN_24114</name>
</gene>
<dbReference type="Proteomes" id="UP000485058">
    <property type="component" value="Unassembled WGS sequence"/>
</dbReference>
<dbReference type="EMBL" id="BLLF01002997">
    <property type="protein sequence ID" value="GFH26039.1"/>
    <property type="molecule type" value="Genomic_DNA"/>
</dbReference>
<proteinExistence type="predicted"/>
<name>A0A6A0A100_HAELA</name>
<dbReference type="AlphaFoldDB" id="A0A6A0A100"/>
<keyword evidence="2" id="KW-1185">Reference proteome</keyword>
<organism evidence="1 2">
    <name type="scientific">Haematococcus lacustris</name>
    <name type="common">Green alga</name>
    <name type="synonym">Haematococcus pluvialis</name>
    <dbReference type="NCBI Taxonomy" id="44745"/>
    <lineage>
        <taxon>Eukaryota</taxon>
        <taxon>Viridiplantae</taxon>
        <taxon>Chlorophyta</taxon>
        <taxon>core chlorophytes</taxon>
        <taxon>Chlorophyceae</taxon>
        <taxon>CS clade</taxon>
        <taxon>Chlamydomonadales</taxon>
        <taxon>Haematococcaceae</taxon>
        <taxon>Haematococcus</taxon>
    </lineage>
</organism>
<protein>
    <submittedName>
        <fullName evidence="1">Uncharacterized protein</fullName>
    </submittedName>
</protein>
<feature type="non-terminal residue" evidence="1">
    <location>
        <position position="1"/>
    </location>
</feature>
<accession>A0A6A0A100</accession>
<evidence type="ECO:0000313" key="2">
    <source>
        <dbReference type="Proteomes" id="UP000485058"/>
    </source>
</evidence>
<comment type="caution">
    <text evidence="1">The sequence shown here is derived from an EMBL/GenBank/DDBJ whole genome shotgun (WGS) entry which is preliminary data.</text>
</comment>
<sequence>SPSATPVTVLGSQAGFNQSTGIASVTFNATAAGTYAVAVFVAGVRLTTGLASLVVASGPLDVPACELSGSATVVNCGEVFNLLVLARDAFDNDLGASPLASRVTNVAGILTTVAWSYTVDNSPLVAANISISATTAAAQAFDSASCAGWGDECGSPELDDQHGAASRDSYTFVHVVVQAPCFDMWDRTPRSGWRAHDHTRYHATSGYFCSPA</sequence>
<reference evidence="1 2" key="1">
    <citation type="submission" date="2020-02" db="EMBL/GenBank/DDBJ databases">
        <title>Draft genome sequence of Haematococcus lacustris strain NIES-144.</title>
        <authorList>
            <person name="Morimoto D."/>
            <person name="Nakagawa S."/>
            <person name="Yoshida T."/>
            <person name="Sawayama S."/>
        </authorList>
    </citation>
    <scope>NUCLEOTIDE SEQUENCE [LARGE SCALE GENOMIC DNA]</scope>
    <source>
        <strain evidence="1 2">NIES-144</strain>
    </source>
</reference>
<evidence type="ECO:0000313" key="1">
    <source>
        <dbReference type="EMBL" id="GFH26039.1"/>
    </source>
</evidence>